<feature type="compositionally biased region" description="Basic residues" evidence="1">
    <location>
        <begin position="163"/>
        <end position="195"/>
    </location>
</feature>
<name>A0AAV4BDU6_9GAST</name>
<accession>A0AAV4BDU6</accession>
<comment type="caution">
    <text evidence="2">The sequence shown here is derived from an EMBL/GenBank/DDBJ whole genome shotgun (WGS) entry which is preliminary data.</text>
</comment>
<proteinExistence type="predicted"/>
<reference evidence="2 3" key="1">
    <citation type="journal article" date="2021" name="Elife">
        <title>Chloroplast acquisition without the gene transfer in kleptoplastic sea slugs, Plakobranchus ocellatus.</title>
        <authorList>
            <person name="Maeda T."/>
            <person name="Takahashi S."/>
            <person name="Yoshida T."/>
            <person name="Shimamura S."/>
            <person name="Takaki Y."/>
            <person name="Nagai Y."/>
            <person name="Toyoda A."/>
            <person name="Suzuki Y."/>
            <person name="Arimoto A."/>
            <person name="Ishii H."/>
            <person name="Satoh N."/>
            <person name="Nishiyama T."/>
            <person name="Hasebe M."/>
            <person name="Maruyama T."/>
            <person name="Minagawa J."/>
            <person name="Obokata J."/>
            <person name="Shigenobu S."/>
        </authorList>
    </citation>
    <scope>NUCLEOTIDE SEQUENCE [LARGE SCALE GENOMIC DNA]</scope>
</reference>
<protein>
    <submittedName>
        <fullName evidence="2">Uncharacterized protein</fullName>
    </submittedName>
</protein>
<evidence type="ECO:0000313" key="2">
    <source>
        <dbReference type="EMBL" id="GFO16974.1"/>
    </source>
</evidence>
<keyword evidence="3" id="KW-1185">Reference proteome</keyword>
<dbReference type="EMBL" id="BLXT01004727">
    <property type="protein sequence ID" value="GFO16974.1"/>
    <property type="molecule type" value="Genomic_DNA"/>
</dbReference>
<gene>
    <name evidence="2" type="ORF">PoB_004347900</name>
</gene>
<feature type="region of interest" description="Disordered" evidence="1">
    <location>
        <begin position="123"/>
        <end position="195"/>
    </location>
</feature>
<sequence>MDPAPGFQHRQMQKERKNHRQTKHASTEGKSSGRPCYFQKENNEIFNCSDDVCRDQEISKPVLKIPSNLTMVRKLERCTSSRTDGSQSGQRTVTFLPKRYQFQAVSIAKPCLKFGNNYFLNIGKNNGHVGRGKREEKELVGREREDRIKEKAEDEEEEDGVRRERRWSRRWRRRSTRSSSRKWRRRKKQRRKNKK</sequence>
<dbReference type="Proteomes" id="UP000735302">
    <property type="component" value="Unassembled WGS sequence"/>
</dbReference>
<evidence type="ECO:0000256" key="1">
    <source>
        <dbReference type="SAM" id="MobiDB-lite"/>
    </source>
</evidence>
<organism evidence="2 3">
    <name type="scientific">Plakobranchus ocellatus</name>
    <dbReference type="NCBI Taxonomy" id="259542"/>
    <lineage>
        <taxon>Eukaryota</taxon>
        <taxon>Metazoa</taxon>
        <taxon>Spiralia</taxon>
        <taxon>Lophotrochozoa</taxon>
        <taxon>Mollusca</taxon>
        <taxon>Gastropoda</taxon>
        <taxon>Heterobranchia</taxon>
        <taxon>Euthyneura</taxon>
        <taxon>Panpulmonata</taxon>
        <taxon>Sacoglossa</taxon>
        <taxon>Placobranchoidea</taxon>
        <taxon>Plakobranchidae</taxon>
        <taxon>Plakobranchus</taxon>
    </lineage>
</organism>
<feature type="region of interest" description="Disordered" evidence="1">
    <location>
        <begin position="1"/>
        <end position="36"/>
    </location>
</feature>
<dbReference type="AlphaFoldDB" id="A0AAV4BDU6"/>
<feature type="compositionally biased region" description="Basic and acidic residues" evidence="1">
    <location>
        <begin position="132"/>
        <end position="152"/>
    </location>
</feature>
<evidence type="ECO:0000313" key="3">
    <source>
        <dbReference type="Proteomes" id="UP000735302"/>
    </source>
</evidence>